<proteinExistence type="predicted"/>
<reference evidence="1 2" key="1">
    <citation type="submission" date="2019-07" db="EMBL/GenBank/DDBJ databases">
        <title>Draft genome sequence of Brevibacterium aurantiacum XU54 isolated from Xinjiang China.</title>
        <authorList>
            <person name="Xu X."/>
        </authorList>
    </citation>
    <scope>NUCLEOTIDE SEQUENCE [LARGE SCALE GENOMIC DNA]</scope>
    <source>
        <strain evidence="1 2">XU54</strain>
    </source>
</reference>
<comment type="caution">
    <text evidence="1">The sequence shown here is derived from an EMBL/GenBank/DDBJ whole genome shotgun (WGS) entry which is preliminary data.</text>
</comment>
<dbReference type="EMBL" id="VLTK01000017">
    <property type="protein sequence ID" value="TSI12420.1"/>
    <property type="molecule type" value="Genomic_DNA"/>
</dbReference>
<accession>A0A556C4W0</accession>
<organism evidence="1 2">
    <name type="scientific">Brevibacterium aurantiacum</name>
    <dbReference type="NCBI Taxonomy" id="273384"/>
    <lineage>
        <taxon>Bacteria</taxon>
        <taxon>Bacillati</taxon>
        <taxon>Actinomycetota</taxon>
        <taxon>Actinomycetes</taxon>
        <taxon>Micrococcales</taxon>
        <taxon>Brevibacteriaceae</taxon>
        <taxon>Brevibacterium</taxon>
    </lineage>
</organism>
<sequence>MNFDDDSGPITRAQETWLREFNEAFSSLPSSADLDLAEGDIDVEPLPIDQLRRESAYSHIVASTDVMDDEVQKAKAIRDLQQCSVRDQRRSTFADLRAVIALSPVLTTMLTEDAADDLLDRLAPLVRPASSQLAQARMMIKVVARRTISTDDGIGSFGNRGRGELDHTVIGDDLGNNVTPLHRKS</sequence>
<name>A0A556C4W0_BREAU</name>
<gene>
    <name evidence="1" type="ORF">FO013_19995</name>
</gene>
<evidence type="ECO:0000313" key="1">
    <source>
        <dbReference type="EMBL" id="TSI12420.1"/>
    </source>
</evidence>
<dbReference type="Proteomes" id="UP000316406">
    <property type="component" value="Unassembled WGS sequence"/>
</dbReference>
<evidence type="ECO:0000313" key="2">
    <source>
        <dbReference type="Proteomes" id="UP000316406"/>
    </source>
</evidence>
<protein>
    <submittedName>
        <fullName evidence="1">Uncharacterized protein</fullName>
    </submittedName>
</protein>
<dbReference type="AlphaFoldDB" id="A0A556C4W0"/>
<keyword evidence="2" id="KW-1185">Reference proteome</keyword>
<dbReference type="RefSeq" id="WP_143924322.1">
    <property type="nucleotide sequence ID" value="NZ_VLTK01000017.1"/>
</dbReference>